<organism evidence="3 4">
    <name type="scientific">Methylobacterium nodulans (strain LMG 21967 / CNCM I-2342 / ORS 2060)</name>
    <dbReference type="NCBI Taxonomy" id="460265"/>
    <lineage>
        <taxon>Bacteria</taxon>
        <taxon>Pseudomonadati</taxon>
        <taxon>Pseudomonadota</taxon>
        <taxon>Alphaproteobacteria</taxon>
        <taxon>Hyphomicrobiales</taxon>
        <taxon>Methylobacteriaceae</taxon>
        <taxon>Methylobacterium</taxon>
    </lineage>
</organism>
<dbReference type="InterPro" id="IPR000073">
    <property type="entry name" value="AB_hydrolase_1"/>
</dbReference>
<dbReference type="eggNOG" id="COG2267">
    <property type="taxonomic scope" value="Bacteria"/>
</dbReference>
<proteinExistence type="predicted"/>
<name>B8IBA2_METNO</name>
<dbReference type="PRINTS" id="PR00111">
    <property type="entry name" value="ABHYDROLASE"/>
</dbReference>
<dbReference type="Pfam" id="PF00561">
    <property type="entry name" value="Abhydrolase_1"/>
    <property type="match status" value="1"/>
</dbReference>
<dbReference type="Proteomes" id="UP000008207">
    <property type="component" value="Chromosome"/>
</dbReference>
<evidence type="ECO:0000313" key="4">
    <source>
        <dbReference type="Proteomes" id="UP000008207"/>
    </source>
</evidence>
<dbReference type="ESTHER" id="metno-b8iba2">
    <property type="family name" value="Epoxide_hydrolase"/>
</dbReference>
<dbReference type="SUPFAM" id="SSF53474">
    <property type="entry name" value="alpha/beta-Hydrolases"/>
    <property type="match status" value="1"/>
</dbReference>
<dbReference type="RefSeq" id="WP_015928997.1">
    <property type="nucleotide sequence ID" value="NC_011894.1"/>
</dbReference>
<dbReference type="Gene3D" id="3.40.50.1820">
    <property type="entry name" value="alpha/beta hydrolase"/>
    <property type="match status" value="1"/>
</dbReference>
<dbReference type="EMBL" id="CP001349">
    <property type="protein sequence ID" value="ACL57317.1"/>
    <property type="molecule type" value="Genomic_DNA"/>
</dbReference>
<reference evidence="3 4" key="1">
    <citation type="submission" date="2009-01" db="EMBL/GenBank/DDBJ databases">
        <title>Complete sequence of chromosome of Methylobacterium nodulans ORS 2060.</title>
        <authorList>
            <consortium name="US DOE Joint Genome Institute"/>
            <person name="Lucas S."/>
            <person name="Copeland A."/>
            <person name="Lapidus A."/>
            <person name="Glavina del Rio T."/>
            <person name="Dalin E."/>
            <person name="Tice H."/>
            <person name="Bruce D."/>
            <person name="Goodwin L."/>
            <person name="Pitluck S."/>
            <person name="Sims D."/>
            <person name="Brettin T."/>
            <person name="Detter J.C."/>
            <person name="Han C."/>
            <person name="Larimer F."/>
            <person name="Land M."/>
            <person name="Hauser L."/>
            <person name="Kyrpides N."/>
            <person name="Ivanova N."/>
            <person name="Marx C.J."/>
            <person name="Richardson P."/>
        </authorList>
    </citation>
    <scope>NUCLEOTIDE SEQUENCE [LARGE SCALE GENOMIC DNA]</scope>
    <source>
        <strain evidence="4">LMG 21967 / CNCM I-2342 / ORS 2060</strain>
    </source>
</reference>
<sequence length="287" mass="31815">MALLSESDLSFVHLPDVTLGLVSAGPRDGPLTVLLHGFPEFWFGWRHQIGPLAAAGLQVVALDQRGYNRSSKPAEVAAYHLDRLADDVLALADSQGAERIRLVGHDWGGIVGWWLASRDPDRIDRLAVLNAPHPDLLAAYALRHPTQALRVFYFAAFQVPWLPEMGLRAANFLALRQALRLTSRPGAFTDDDLAHYRAAWSEPGALAGMLNWYRAARLKREAARGRVRVPTLILWGRKDPALSPNLAAECLDLCEQGRIEWLPDATHWLHHEEPARVNAALTTFLSG</sequence>
<dbReference type="PRINTS" id="PR00412">
    <property type="entry name" value="EPOXHYDRLASE"/>
</dbReference>
<accession>B8IBA2</accession>
<evidence type="ECO:0000313" key="3">
    <source>
        <dbReference type="EMBL" id="ACL57317.1"/>
    </source>
</evidence>
<dbReference type="OrthoDB" id="9804723at2"/>
<dbReference type="InterPro" id="IPR029058">
    <property type="entry name" value="AB_hydrolase_fold"/>
</dbReference>
<keyword evidence="4" id="KW-1185">Reference proteome</keyword>
<dbReference type="HOGENOM" id="CLU_020336_7_3_5"/>
<gene>
    <name evidence="3" type="ordered locus">Mnod_2342</name>
</gene>
<evidence type="ECO:0000256" key="1">
    <source>
        <dbReference type="ARBA" id="ARBA00022801"/>
    </source>
</evidence>
<evidence type="ECO:0000259" key="2">
    <source>
        <dbReference type="Pfam" id="PF00561"/>
    </source>
</evidence>
<keyword evidence="1 3" id="KW-0378">Hydrolase</keyword>
<dbReference type="PANTHER" id="PTHR43329">
    <property type="entry name" value="EPOXIDE HYDROLASE"/>
    <property type="match status" value="1"/>
</dbReference>
<dbReference type="KEGG" id="mno:Mnod_2342"/>
<dbReference type="InterPro" id="IPR000639">
    <property type="entry name" value="Epox_hydrolase-like"/>
</dbReference>
<protein>
    <submittedName>
        <fullName evidence="3">Alpha/beta hydrolase fold protein</fullName>
    </submittedName>
</protein>
<dbReference type="STRING" id="460265.Mnod_2342"/>
<feature type="domain" description="AB hydrolase-1" evidence="2">
    <location>
        <begin position="33"/>
        <end position="274"/>
    </location>
</feature>
<dbReference type="AlphaFoldDB" id="B8IBA2"/>
<dbReference type="GO" id="GO:0016787">
    <property type="term" value="F:hydrolase activity"/>
    <property type="evidence" value="ECO:0007669"/>
    <property type="project" value="UniProtKB-KW"/>
</dbReference>